<dbReference type="FunFam" id="3.30.565.10:FF:000010">
    <property type="entry name" value="Sensor histidine kinase RcsC"/>
    <property type="match status" value="1"/>
</dbReference>
<dbReference type="AlphaFoldDB" id="A0A3D8YGK0"/>
<dbReference type="SUPFAM" id="SSF55874">
    <property type="entry name" value="ATPase domain of HSP90 chaperone/DNA topoisomerase II/histidine kinase"/>
    <property type="match status" value="1"/>
</dbReference>
<keyword evidence="11" id="KW-1133">Transmembrane helix</keyword>
<name>A0A3D8YGK0_9BACT</name>
<evidence type="ECO:0000256" key="2">
    <source>
        <dbReference type="ARBA" id="ARBA00004651"/>
    </source>
</evidence>
<evidence type="ECO:0000256" key="11">
    <source>
        <dbReference type="ARBA" id="ARBA00022989"/>
    </source>
</evidence>
<feature type="domain" description="Response regulatory" evidence="16">
    <location>
        <begin position="899"/>
        <end position="1018"/>
    </location>
</feature>
<protein>
    <recommendedName>
        <fullName evidence="3">histidine kinase</fullName>
        <ecNumber evidence="3">2.7.13.3</ecNumber>
    </recommendedName>
</protein>
<dbReference type="Gene3D" id="3.40.50.2300">
    <property type="match status" value="1"/>
</dbReference>
<dbReference type="Pfam" id="PF00512">
    <property type="entry name" value="HisKA"/>
    <property type="match status" value="1"/>
</dbReference>
<keyword evidence="7" id="KW-0812">Transmembrane</keyword>
<dbReference type="InterPro" id="IPR001789">
    <property type="entry name" value="Sig_transdc_resp-reg_receiver"/>
</dbReference>
<dbReference type="PANTHER" id="PTHR45339">
    <property type="entry name" value="HYBRID SIGNAL TRANSDUCTION HISTIDINE KINASE J"/>
    <property type="match status" value="1"/>
</dbReference>
<dbReference type="Gene3D" id="3.30.450.20">
    <property type="entry name" value="PAS domain"/>
    <property type="match status" value="3"/>
</dbReference>
<dbReference type="Proteomes" id="UP000256373">
    <property type="component" value="Unassembled WGS sequence"/>
</dbReference>
<evidence type="ECO:0000256" key="13">
    <source>
        <dbReference type="ARBA" id="ARBA00023136"/>
    </source>
</evidence>
<dbReference type="OrthoDB" id="9811889at2"/>
<dbReference type="PROSITE" id="PS50112">
    <property type="entry name" value="PAS"/>
    <property type="match status" value="1"/>
</dbReference>
<gene>
    <name evidence="19" type="ORF">DSL64_05110</name>
</gene>
<evidence type="ECO:0000259" key="18">
    <source>
        <dbReference type="PROSITE" id="PS50113"/>
    </source>
</evidence>
<dbReference type="InterPro" id="IPR036890">
    <property type="entry name" value="HATPase_C_sf"/>
</dbReference>
<dbReference type="InterPro" id="IPR005467">
    <property type="entry name" value="His_kinase_dom"/>
</dbReference>
<dbReference type="SUPFAM" id="SSF55785">
    <property type="entry name" value="PYP-like sensor domain (PAS domain)"/>
    <property type="match status" value="3"/>
</dbReference>
<dbReference type="InterPro" id="IPR000014">
    <property type="entry name" value="PAS"/>
</dbReference>
<proteinExistence type="predicted"/>
<keyword evidence="8" id="KW-0547">Nucleotide-binding</keyword>
<evidence type="ECO:0000256" key="5">
    <source>
        <dbReference type="ARBA" id="ARBA00022553"/>
    </source>
</evidence>
<dbReference type="SUPFAM" id="SSF52172">
    <property type="entry name" value="CheY-like"/>
    <property type="match status" value="1"/>
</dbReference>
<keyword evidence="13" id="KW-0472">Membrane</keyword>
<dbReference type="CDD" id="cd16922">
    <property type="entry name" value="HATPase_EvgS-ArcB-TorS-like"/>
    <property type="match status" value="1"/>
</dbReference>
<comment type="subcellular location">
    <subcellularLocation>
        <location evidence="2">Cell membrane</location>
        <topology evidence="2">Multi-pass membrane protein</topology>
    </subcellularLocation>
</comment>
<feature type="domain" description="PAC" evidence="18">
    <location>
        <begin position="460"/>
        <end position="511"/>
    </location>
</feature>
<dbReference type="GO" id="GO:0000155">
    <property type="term" value="F:phosphorelay sensor kinase activity"/>
    <property type="evidence" value="ECO:0007669"/>
    <property type="project" value="InterPro"/>
</dbReference>
<dbReference type="FunFam" id="1.10.287.130:FF:000003">
    <property type="entry name" value="Histidine kinase"/>
    <property type="match status" value="1"/>
</dbReference>
<dbReference type="Gene3D" id="1.10.287.130">
    <property type="match status" value="1"/>
</dbReference>
<dbReference type="EMBL" id="QNUL01000002">
    <property type="protein sequence ID" value="REA63805.1"/>
    <property type="molecule type" value="Genomic_DNA"/>
</dbReference>
<evidence type="ECO:0000256" key="7">
    <source>
        <dbReference type="ARBA" id="ARBA00022692"/>
    </source>
</evidence>
<dbReference type="InterPro" id="IPR004358">
    <property type="entry name" value="Sig_transdc_His_kin-like_C"/>
</dbReference>
<dbReference type="PROSITE" id="PS50113">
    <property type="entry name" value="PAC"/>
    <property type="match status" value="2"/>
</dbReference>
<dbReference type="Pfam" id="PF13426">
    <property type="entry name" value="PAS_9"/>
    <property type="match status" value="2"/>
</dbReference>
<evidence type="ECO:0000256" key="9">
    <source>
        <dbReference type="ARBA" id="ARBA00022777"/>
    </source>
</evidence>
<dbReference type="EC" id="2.7.13.3" evidence="3"/>
<dbReference type="SMART" id="SM00387">
    <property type="entry name" value="HATPase_c"/>
    <property type="match status" value="1"/>
</dbReference>
<keyword evidence="20" id="KW-1185">Reference proteome</keyword>
<dbReference type="SMART" id="SM00091">
    <property type="entry name" value="PAS"/>
    <property type="match status" value="1"/>
</dbReference>
<dbReference type="CDD" id="cd17546">
    <property type="entry name" value="REC_hyHK_CKI1_RcsC-like"/>
    <property type="match status" value="1"/>
</dbReference>
<dbReference type="InterPro" id="IPR003661">
    <property type="entry name" value="HisK_dim/P_dom"/>
</dbReference>
<dbReference type="InterPro" id="IPR036097">
    <property type="entry name" value="HisK_dim/P_sf"/>
</dbReference>
<dbReference type="PANTHER" id="PTHR45339:SF1">
    <property type="entry name" value="HYBRID SIGNAL TRANSDUCTION HISTIDINE KINASE J"/>
    <property type="match status" value="1"/>
</dbReference>
<dbReference type="NCBIfam" id="TIGR00229">
    <property type="entry name" value="sensory_box"/>
    <property type="match status" value="1"/>
</dbReference>
<evidence type="ECO:0000256" key="1">
    <source>
        <dbReference type="ARBA" id="ARBA00000085"/>
    </source>
</evidence>
<dbReference type="PROSITE" id="PS50110">
    <property type="entry name" value="RESPONSE_REGULATORY"/>
    <property type="match status" value="1"/>
</dbReference>
<dbReference type="CDD" id="cd00130">
    <property type="entry name" value="PAS"/>
    <property type="match status" value="1"/>
</dbReference>
<dbReference type="Gene3D" id="2.10.70.100">
    <property type="match status" value="2"/>
</dbReference>
<dbReference type="SUPFAM" id="SSF47384">
    <property type="entry name" value="Homodimeric domain of signal transducing histidine kinase"/>
    <property type="match status" value="1"/>
</dbReference>
<evidence type="ECO:0000256" key="10">
    <source>
        <dbReference type="ARBA" id="ARBA00022840"/>
    </source>
</evidence>
<keyword evidence="4" id="KW-1003">Cell membrane</keyword>
<dbReference type="PROSITE" id="PS50109">
    <property type="entry name" value="HIS_KIN"/>
    <property type="match status" value="1"/>
</dbReference>
<dbReference type="Pfam" id="PF02518">
    <property type="entry name" value="HATPase_c"/>
    <property type="match status" value="1"/>
</dbReference>
<dbReference type="InterPro" id="IPR011006">
    <property type="entry name" value="CheY-like_superfamily"/>
</dbReference>
<feature type="domain" description="PAC" evidence="18">
    <location>
        <begin position="333"/>
        <end position="384"/>
    </location>
</feature>
<keyword evidence="6" id="KW-0808">Transferase</keyword>
<evidence type="ECO:0000313" key="20">
    <source>
        <dbReference type="Proteomes" id="UP000256373"/>
    </source>
</evidence>
<dbReference type="PRINTS" id="PR00344">
    <property type="entry name" value="BCTRLSENSOR"/>
</dbReference>
<evidence type="ECO:0000256" key="12">
    <source>
        <dbReference type="ARBA" id="ARBA00023012"/>
    </source>
</evidence>
<reference evidence="19 20" key="1">
    <citation type="submission" date="2018-07" db="EMBL/GenBank/DDBJ databases">
        <title>Dyadobacter roseus sp. nov., isolated from rose rhizosphere soil.</title>
        <authorList>
            <person name="Chen L."/>
        </authorList>
    </citation>
    <scope>NUCLEOTIDE SEQUENCE [LARGE SCALE GENOMIC DNA]</scope>
    <source>
        <strain evidence="19 20">RS19</strain>
    </source>
</reference>
<evidence type="ECO:0000256" key="14">
    <source>
        <dbReference type="PROSITE-ProRule" id="PRU00169"/>
    </source>
</evidence>
<dbReference type="SMART" id="SM00086">
    <property type="entry name" value="PAC"/>
    <property type="match status" value="2"/>
</dbReference>
<dbReference type="GO" id="GO:0005886">
    <property type="term" value="C:plasma membrane"/>
    <property type="evidence" value="ECO:0007669"/>
    <property type="project" value="UniProtKB-SubCell"/>
</dbReference>
<evidence type="ECO:0000259" key="16">
    <source>
        <dbReference type="PROSITE" id="PS50110"/>
    </source>
</evidence>
<keyword evidence="9" id="KW-0418">Kinase</keyword>
<keyword evidence="12" id="KW-0902">Two-component regulatory system</keyword>
<dbReference type="GO" id="GO:0005524">
    <property type="term" value="F:ATP binding"/>
    <property type="evidence" value="ECO:0007669"/>
    <property type="project" value="UniProtKB-KW"/>
</dbReference>
<feature type="modified residue" description="4-aspartylphosphate" evidence="14">
    <location>
        <position position="950"/>
    </location>
</feature>
<comment type="catalytic activity">
    <reaction evidence="1">
        <text>ATP + protein L-histidine = ADP + protein N-phospho-L-histidine.</text>
        <dbReference type="EC" id="2.7.13.3"/>
    </reaction>
</comment>
<keyword evidence="5 14" id="KW-0597">Phosphoprotein</keyword>
<evidence type="ECO:0000256" key="3">
    <source>
        <dbReference type="ARBA" id="ARBA00012438"/>
    </source>
</evidence>
<dbReference type="InterPro" id="IPR001610">
    <property type="entry name" value="PAC"/>
</dbReference>
<sequence>MAESDTCQNDFLGDRSLGIWNLSDPESWWSSPSLGLILGYNQAEYQSIWPNWRNFIDMHDAQGLGSAIERYRSNMDLPMVCFVHASGRNGQVLCIKFEGTLLDEFSSRFTMLVSLTDVTSERLAATRKDEDEAVLRYILKSNLIYIAKTDLNGNYIFVNDSFATTLGQSPQDLVGTPASRGVADQDLESAVNAFDRCIKTPGSEQVVVLKSNAAINHSPYLEWTFVGLQNHAGDVYEVLCLGRDLTAYQQAQENLSQTQQILQQTSQMARVGGWEFDPLNQTLFWSKVTRQIYERDEFEEITSEIASSHFFSKAEEEKIQQAIKKSQSDGQPWDVEAQIVTQNGTKKWIRSFGQATMRGQICTRIFGTVQDISDRKLAEQQLLTTSELLEQTGKMAKVGGWQWLVDNQELHWSQVTRQIHELPEGYVPGLAEGINFYESSEARARVAQVVQDAITLGKSWDFEEQIRTYAGRLKWVRSKGQSVFEQGQCVRLFGTFQDIDDRKQAEALIDQARIQAETANRAKSEFLANMSHEIRTPLNGVIGFTELLIKTRLDRSQKQYMDMIYTSANSLLDIINDVLDFAKIEAGKLFLAEEKTNLALLAQQCIAIISSQAQNKNIDLLLDLATDLPEYISIDGIRLRQVLTNLLGNAVKFTSRGSIKLAIVVKQIKKDSARLEFSVTYTGIGIELRNQKQIFDAFEQADLTTSKKFGGTGLGLSISNSILALMGSRMQLHSEFGVGSRFYFEIDLDVIHQDASPLIIPEIFRSSVLISDDEHLELNTMITQAGVPVELVRSGDLGPDISLLPQADFILIDNQMFEKVLSHSQKNKVMGYVGHLPVLLICDAVHTNPAIDFSNTPINTTVTKPIRRQHLQTALDELHIAFINHDKNISLPESQQLFSILVIEDNEINKLLIRKLIEMLRSDVVVSVASDGREGLELYRQKHVDLILMDIQMPNLNGYQCSSAIRQMEEEGNRVPIVALTASAQQGELERCQAAGMDDYLSKPIRKSEFEQILWKWLR</sequence>
<evidence type="ECO:0000256" key="8">
    <source>
        <dbReference type="ARBA" id="ARBA00022741"/>
    </source>
</evidence>
<evidence type="ECO:0000259" key="17">
    <source>
        <dbReference type="PROSITE" id="PS50112"/>
    </source>
</evidence>
<feature type="domain" description="Histidine kinase" evidence="15">
    <location>
        <begin position="529"/>
        <end position="750"/>
    </location>
</feature>
<evidence type="ECO:0000256" key="4">
    <source>
        <dbReference type="ARBA" id="ARBA00022475"/>
    </source>
</evidence>
<evidence type="ECO:0000313" key="19">
    <source>
        <dbReference type="EMBL" id="REA63805.1"/>
    </source>
</evidence>
<evidence type="ECO:0000259" key="15">
    <source>
        <dbReference type="PROSITE" id="PS50109"/>
    </source>
</evidence>
<dbReference type="CDD" id="cd00082">
    <property type="entry name" value="HisKA"/>
    <property type="match status" value="1"/>
</dbReference>
<feature type="domain" description="PAS" evidence="17">
    <location>
        <begin position="131"/>
        <end position="175"/>
    </location>
</feature>
<dbReference type="RefSeq" id="WP_115829556.1">
    <property type="nucleotide sequence ID" value="NZ_QNUL01000002.1"/>
</dbReference>
<dbReference type="InterPro" id="IPR035965">
    <property type="entry name" value="PAS-like_dom_sf"/>
</dbReference>
<dbReference type="InterPro" id="IPR000700">
    <property type="entry name" value="PAS-assoc_C"/>
</dbReference>
<evidence type="ECO:0000256" key="6">
    <source>
        <dbReference type="ARBA" id="ARBA00022679"/>
    </source>
</evidence>
<dbReference type="SMART" id="SM00388">
    <property type="entry name" value="HisKA"/>
    <property type="match status" value="1"/>
</dbReference>
<accession>A0A3D8YGK0</accession>
<dbReference type="Pfam" id="PF00072">
    <property type="entry name" value="Response_reg"/>
    <property type="match status" value="1"/>
</dbReference>
<dbReference type="Gene3D" id="3.30.565.10">
    <property type="entry name" value="Histidine kinase-like ATPase, C-terminal domain"/>
    <property type="match status" value="1"/>
</dbReference>
<dbReference type="SMART" id="SM00448">
    <property type="entry name" value="REC"/>
    <property type="match status" value="1"/>
</dbReference>
<dbReference type="InterPro" id="IPR003594">
    <property type="entry name" value="HATPase_dom"/>
</dbReference>
<organism evidence="19 20">
    <name type="scientific">Dyadobacter luteus</name>
    <dbReference type="NCBI Taxonomy" id="2259619"/>
    <lineage>
        <taxon>Bacteria</taxon>
        <taxon>Pseudomonadati</taxon>
        <taxon>Bacteroidota</taxon>
        <taxon>Cytophagia</taxon>
        <taxon>Cytophagales</taxon>
        <taxon>Spirosomataceae</taxon>
        <taxon>Dyadobacter</taxon>
    </lineage>
</organism>
<comment type="caution">
    <text evidence="19">The sequence shown here is derived from an EMBL/GenBank/DDBJ whole genome shotgun (WGS) entry which is preliminary data.</text>
</comment>
<keyword evidence="10" id="KW-0067">ATP-binding</keyword>